<evidence type="ECO:0000256" key="4">
    <source>
        <dbReference type="ARBA" id="ARBA00022729"/>
    </source>
</evidence>
<evidence type="ECO:0000256" key="3">
    <source>
        <dbReference type="ARBA" id="ARBA00022723"/>
    </source>
</evidence>
<evidence type="ECO:0000256" key="6">
    <source>
        <dbReference type="ARBA" id="ARBA00022833"/>
    </source>
</evidence>
<keyword evidence="6" id="KW-0862">Zinc</keyword>
<dbReference type="SUPFAM" id="SSF52025">
    <property type="entry name" value="PA domain"/>
    <property type="match status" value="1"/>
</dbReference>
<evidence type="ECO:0000256" key="7">
    <source>
        <dbReference type="SAM" id="SignalP"/>
    </source>
</evidence>
<name>A0A840TQW5_9BACT</name>
<dbReference type="SUPFAM" id="SSF53187">
    <property type="entry name" value="Zn-dependent exopeptidases"/>
    <property type="match status" value="1"/>
</dbReference>
<organism evidence="10 11">
    <name type="scientific">Rhabdobacter roseus</name>
    <dbReference type="NCBI Taxonomy" id="1655419"/>
    <lineage>
        <taxon>Bacteria</taxon>
        <taxon>Pseudomonadati</taxon>
        <taxon>Bacteroidota</taxon>
        <taxon>Cytophagia</taxon>
        <taxon>Cytophagales</taxon>
        <taxon>Cytophagaceae</taxon>
        <taxon>Rhabdobacter</taxon>
    </lineage>
</organism>
<keyword evidence="4 7" id="KW-0732">Signal</keyword>
<protein>
    <recommendedName>
        <fullName evidence="12">Peptidase M28</fullName>
    </recommendedName>
</protein>
<feature type="domain" description="PA" evidence="8">
    <location>
        <begin position="124"/>
        <end position="189"/>
    </location>
</feature>
<keyword evidence="2" id="KW-0645">Protease</keyword>
<feature type="signal peptide" evidence="7">
    <location>
        <begin position="1"/>
        <end position="20"/>
    </location>
</feature>
<keyword evidence="5" id="KW-0378">Hydrolase</keyword>
<dbReference type="AlphaFoldDB" id="A0A840TQW5"/>
<dbReference type="Pfam" id="PF04389">
    <property type="entry name" value="Peptidase_M28"/>
    <property type="match status" value="1"/>
</dbReference>
<dbReference type="Pfam" id="PF02225">
    <property type="entry name" value="PA"/>
    <property type="match status" value="1"/>
</dbReference>
<feature type="domain" description="Peptidase M28" evidence="9">
    <location>
        <begin position="260"/>
        <end position="471"/>
    </location>
</feature>
<dbReference type="InterPro" id="IPR007484">
    <property type="entry name" value="Peptidase_M28"/>
</dbReference>
<dbReference type="InterPro" id="IPR045175">
    <property type="entry name" value="M28_fam"/>
</dbReference>
<accession>A0A840TQW5</accession>
<evidence type="ECO:0000256" key="5">
    <source>
        <dbReference type="ARBA" id="ARBA00022801"/>
    </source>
</evidence>
<dbReference type="PANTHER" id="PTHR12147">
    <property type="entry name" value="METALLOPEPTIDASE M28 FAMILY MEMBER"/>
    <property type="match status" value="1"/>
</dbReference>
<dbReference type="Gene3D" id="3.50.30.30">
    <property type="match status" value="1"/>
</dbReference>
<evidence type="ECO:0008006" key="12">
    <source>
        <dbReference type="Google" id="ProtNLM"/>
    </source>
</evidence>
<dbReference type="GO" id="GO:0004177">
    <property type="term" value="F:aminopeptidase activity"/>
    <property type="evidence" value="ECO:0007669"/>
    <property type="project" value="UniProtKB-KW"/>
</dbReference>
<dbReference type="Proteomes" id="UP000557307">
    <property type="component" value="Unassembled WGS sequence"/>
</dbReference>
<feature type="chain" id="PRO_5032795761" description="Peptidase M28" evidence="7">
    <location>
        <begin position="21"/>
        <end position="500"/>
    </location>
</feature>
<dbReference type="GO" id="GO:0006508">
    <property type="term" value="P:proteolysis"/>
    <property type="evidence" value="ECO:0007669"/>
    <property type="project" value="UniProtKB-KW"/>
</dbReference>
<evidence type="ECO:0000313" key="11">
    <source>
        <dbReference type="Proteomes" id="UP000557307"/>
    </source>
</evidence>
<dbReference type="PANTHER" id="PTHR12147:SF56">
    <property type="entry name" value="AMINOPEPTIDASE YDR415C-RELATED"/>
    <property type="match status" value="1"/>
</dbReference>
<reference evidence="10 11" key="1">
    <citation type="submission" date="2020-08" db="EMBL/GenBank/DDBJ databases">
        <title>Genomic Encyclopedia of Type Strains, Phase IV (KMG-IV): sequencing the most valuable type-strain genomes for metagenomic binning, comparative biology and taxonomic classification.</title>
        <authorList>
            <person name="Goeker M."/>
        </authorList>
    </citation>
    <scope>NUCLEOTIDE SEQUENCE [LARGE SCALE GENOMIC DNA]</scope>
    <source>
        <strain evidence="10 11">DSM 105074</strain>
    </source>
</reference>
<evidence type="ECO:0000313" key="10">
    <source>
        <dbReference type="EMBL" id="MBB5282388.1"/>
    </source>
</evidence>
<comment type="caution">
    <text evidence="10">The sequence shown here is derived from an EMBL/GenBank/DDBJ whole genome shotgun (WGS) entry which is preliminary data.</text>
</comment>
<keyword evidence="3" id="KW-0479">Metal-binding</keyword>
<evidence type="ECO:0000259" key="9">
    <source>
        <dbReference type="Pfam" id="PF04389"/>
    </source>
</evidence>
<dbReference type="Gene3D" id="3.40.630.10">
    <property type="entry name" value="Zn peptidases"/>
    <property type="match status" value="2"/>
</dbReference>
<evidence type="ECO:0000256" key="1">
    <source>
        <dbReference type="ARBA" id="ARBA00022438"/>
    </source>
</evidence>
<proteinExistence type="predicted"/>
<keyword evidence="11" id="KW-1185">Reference proteome</keyword>
<sequence length="500" mass="54315">MTKYLLYAALLVLSTVPTFAQPKAPLPEFSLQKANSEAHMRFLAADELQGRKTGEAGNLVAARYLAEQFRKYGLTPAPGQSTYYQKVPLEKLGESGTGEIVAGGQTLPSGQDWILMAGGAAELEAPLVYAGYGLENTAKGWDDYKGLDVKGKIVLVQSGTPETQTPSEMIASSTEKRHLAAQKGALAVIELFNTSIPWNYVTKYFAGERISLAEKTSTGPTLPHAWVNGKEAKWTRLFREVQSIKLTTQGRSIKHVDGYNVAAYISGSDAKLKEQYLLLTAHYDHIGIDKQGDKAAADRDSIFNGARDNAFGCVALLAAAEALAKNPPKRSVLIVAVTGEEVGLLGSRYYANNPLLPLNKCVFNFNSDGAGYNDTGVVGVIGLDRTGARAEIERASKAFGLDVVADPAPEQGLFDRSDNVNFAIKGIPAPTFTPGFRKFDEDIMKDYHQVSDNPETVDFDYLLKFSQAYAHAARLIADRAQAPAWVKGDKYEEAAKQLYK</sequence>
<dbReference type="EMBL" id="JACHGF010000001">
    <property type="protein sequence ID" value="MBB5282388.1"/>
    <property type="molecule type" value="Genomic_DNA"/>
</dbReference>
<dbReference type="InterPro" id="IPR046450">
    <property type="entry name" value="PA_dom_sf"/>
</dbReference>
<evidence type="ECO:0000256" key="2">
    <source>
        <dbReference type="ARBA" id="ARBA00022670"/>
    </source>
</evidence>
<gene>
    <name evidence="10" type="ORF">HNQ92_000509</name>
</gene>
<dbReference type="InterPro" id="IPR003137">
    <property type="entry name" value="PA_domain"/>
</dbReference>
<evidence type="ECO:0000259" key="8">
    <source>
        <dbReference type="Pfam" id="PF02225"/>
    </source>
</evidence>
<keyword evidence="1" id="KW-0031">Aminopeptidase</keyword>
<dbReference type="GO" id="GO:0046872">
    <property type="term" value="F:metal ion binding"/>
    <property type="evidence" value="ECO:0007669"/>
    <property type="project" value="UniProtKB-KW"/>
</dbReference>
<dbReference type="RefSeq" id="WP_184170439.1">
    <property type="nucleotide sequence ID" value="NZ_JACHGF010000001.1"/>
</dbReference>
<dbReference type="GO" id="GO:0008235">
    <property type="term" value="F:metalloexopeptidase activity"/>
    <property type="evidence" value="ECO:0007669"/>
    <property type="project" value="InterPro"/>
</dbReference>